<reference evidence="5 6" key="1">
    <citation type="submission" date="2021-01" db="EMBL/GenBank/DDBJ databases">
        <title>Chromosome sequence of Serratia proteamaculans strain 94 rif-r, isolated from spoiled beef.</title>
        <authorList>
            <person name="Zaytseva Y.V."/>
            <person name="Iablokov S.N."/>
            <person name="Klyukina A."/>
        </authorList>
    </citation>
    <scope>NUCLEOTIDE SEQUENCE [LARGE SCALE GENOMIC DNA]</scope>
    <source>
        <strain evidence="5 6">94 rif-r</strain>
    </source>
</reference>
<evidence type="ECO:0000259" key="4">
    <source>
        <dbReference type="Pfam" id="PF26079"/>
    </source>
</evidence>
<gene>
    <name evidence="5" type="ORF">JKX24_24575</name>
</gene>
<dbReference type="AlphaFoldDB" id="A0A7U0N699"/>
<evidence type="ECO:0000259" key="2">
    <source>
        <dbReference type="Pfam" id="PF04865"/>
    </source>
</evidence>
<evidence type="ECO:0000256" key="1">
    <source>
        <dbReference type="ARBA" id="ARBA00038087"/>
    </source>
</evidence>
<dbReference type="PANTHER" id="PTHR37829:SF3">
    <property type="entry name" value="PROTEIN JAYE-RELATED"/>
    <property type="match status" value="1"/>
</dbReference>
<feature type="domain" description="Baseplate protein J-like barrel" evidence="2">
    <location>
        <begin position="93"/>
        <end position="182"/>
    </location>
</feature>
<evidence type="ECO:0000313" key="5">
    <source>
        <dbReference type="EMBL" id="QQX53290.1"/>
    </source>
</evidence>
<organism evidence="5 6">
    <name type="scientific">Serratia proteamaculans</name>
    <dbReference type="NCBI Taxonomy" id="28151"/>
    <lineage>
        <taxon>Bacteria</taxon>
        <taxon>Pseudomonadati</taxon>
        <taxon>Pseudomonadota</taxon>
        <taxon>Gammaproteobacteria</taxon>
        <taxon>Enterobacterales</taxon>
        <taxon>Yersiniaceae</taxon>
        <taxon>Serratia</taxon>
    </lineage>
</organism>
<feature type="domain" description="Baseplate J-like central" evidence="3">
    <location>
        <begin position="203"/>
        <end position="295"/>
    </location>
</feature>
<dbReference type="InterPro" id="IPR006949">
    <property type="entry name" value="Barrel_Baseplate_J-like"/>
</dbReference>
<dbReference type="EMBL" id="CP068391">
    <property type="protein sequence ID" value="QQX53290.1"/>
    <property type="molecule type" value="Genomic_DNA"/>
</dbReference>
<dbReference type="InterPro" id="IPR052399">
    <property type="entry name" value="Phage_Baseplate_Assmbl_Protein"/>
</dbReference>
<protein>
    <submittedName>
        <fullName evidence="5">Baseplate J/gp47 family protein</fullName>
    </submittedName>
</protein>
<sequence>MPFKRPTLTELREKNRTQLQSELRNTGALLRFSNMRVLADADAGLAHLHYGYLDYIALQATPFNSTDEWLSGWAGLKSVYQNAANPASTPSYQFSGTVGAPVSKGAVLRRGDGYRYRLDSDVIIGANGKGNGKLTALLPDIIDAPTGGGIDGNADAGTSLTLDISLPGIDASGVMIDPATGGADIETQDSLRARMLLAYQNPPQGGSDTDYEQWALAVPGVTRCWPKRRLMGAGTVGVYIMCDGNDETNHGFPVGTDGISQLDDWGAQKATGDQGRVADYIYPRAPVTALVYVCSPVPKAVDFEISGISHVGSDITAAIDAAIDNVFFEGGTPVGSGKIFLSDLNRAIGDIDGTAGFILVSPATNIDLAVGELPVRGEVNYT</sequence>
<dbReference type="Pfam" id="PF26078">
    <property type="entry name" value="Baseplate_J_M"/>
    <property type="match status" value="1"/>
</dbReference>
<name>A0A7U0N699_SERPR</name>
<comment type="similarity">
    <text evidence="1">Belongs to the Mu gp47/PBSX XkdT family.</text>
</comment>
<dbReference type="Pfam" id="PF04865">
    <property type="entry name" value="Baseplate_J"/>
    <property type="match status" value="1"/>
</dbReference>
<evidence type="ECO:0000313" key="6">
    <source>
        <dbReference type="Proteomes" id="UP000596176"/>
    </source>
</evidence>
<feature type="domain" description="Baseplate J-like C-terminal" evidence="4">
    <location>
        <begin position="312"/>
        <end position="381"/>
    </location>
</feature>
<dbReference type="RefSeq" id="WP_207977138.1">
    <property type="nucleotide sequence ID" value="NZ_CP068391.1"/>
</dbReference>
<dbReference type="InterPro" id="IPR058530">
    <property type="entry name" value="Baseplate_J-like_C"/>
</dbReference>
<evidence type="ECO:0000259" key="3">
    <source>
        <dbReference type="Pfam" id="PF26078"/>
    </source>
</evidence>
<dbReference type="Proteomes" id="UP000596176">
    <property type="component" value="Chromosome"/>
</dbReference>
<dbReference type="PANTHER" id="PTHR37829">
    <property type="entry name" value="PHAGE-LIKE ELEMENT PBSX PROTEIN XKDT"/>
    <property type="match status" value="1"/>
</dbReference>
<dbReference type="Pfam" id="PF26079">
    <property type="entry name" value="Baseplate_J_C"/>
    <property type="match status" value="1"/>
</dbReference>
<proteinExistence type="inferred from homology"/>
<dbReference type="InterPro" id="IPR058531">
    <property type="entry name" value="Baseplate_J_M"/>
</dbReference>
<accession>A0A7U0N699</accession>